<name>A0A0K0FQ46_STRVS</name>
<evidence type="ECO:0000313" key="1">
    <source>
        <dbReference type="Proteomes" id="UP000035680"/>
    </source>
</evidence>
<dbReference type="Proteomes" id="UP000035680">
    <property type="component" value="Unassembled WGS sequence"/>
</dbReference>
<keyword evidence="1" id="KW-1185">Reference proteome</keyword>
<evidence type="ECO:0000313" key="2">
    <source>
        <dbReference type="WBParaSite" id="SVE_1153000.1"/>
    </source>
</evidence>
<organism evidence="1 2">
    <name type="scientific">Strongyloides venezuelensis</name>
    <name type="common">Threadworm</name>
    <dbReference type="NCBI Taxonomy" id="75913"/>
    <lineage>
        <taxon>Eukaryota</taxon>
        <taxon>Metazoa</taxon>
        <taxon>Ecdysozoa</taxon>
        <taxon>Nematoda</taxon>
        <taxon>Chromadorea</taxon>
        <taxon>Rhabditida</taxon>
        <taxon>Tylenchina</taxon>
        <taxon>Panagrolaimomorpha</taxon>
        <taxon>Strongyloidoidea</taxon>
        <taxon>Strongyloididae</taxon>
        <taxon>Strongyloides</taxon>
    </lineage>
</organism>
<reference evidence="2" key="2">
    <citation type="submission" date="2015-08" db="UniProtKB">
        <authorList>
            <consortium name="WormBaseParasite"/>
        </authorList>
    </citation>
    <scope>IDENTIFICATION</scope>
</reference>
<dbReference type="AlphaFoldDB" id="A0A0K0FQ46"/>
<dbReference type="WBParaSite" id="SVE_1153000.1">
    <property type="protein sequence ID" value="SVE_1153000.1"/>
    <property type="gene ID" value="SVE_1153000"/>
</dbReference>
<proteinExistence type="predicted"/>
<sequence>MNFDKKGKGTKTDICKAFVRVFEDIIGKTLKKLQHSRMRNNLRKKIFDIRNRIQKKKTVVDEVLRILKENEEESDDFSDEDNEKYIMESYVPTNVSMHSRTAEISVSLSTGTEDQQKIATYVRSSALGDFATAAR</sequence>
<accession>A0A0K0FQ46</accession>
<protein>
    <submittedName>
        <fullName evidence="2">BESS domain-containing protein</fullName>
    </submittedName>
</protein>
<reference evidence="1" key="1">
    <citation type="submission" date="2014-07" db="EMBL/GenBank/DDBJ databases">
        <authorList>
            <person name="Martin A.A"/>
            <person name="De Silva N."/>
        </authorList>
    </citation>
    <scope>NUCLEOTIDE SEQUENCE</scope>
</reference>